<evidence type="ECO:0000259" key="9">
    <source>
        <dbReference type="PROSITE" id="PS50048"/>
    </source>
</evidence>
<evidence type="ECO:0000256" key="2">
    <source>
        <dbReference type="ARBA" id="ARBA00022833"/>
    </source>
</evidence>
<dbReference type="PANTHER" id="PTHR31944:SF130">
    <property type="entry name" value="ZN(II)2CYS6 TRANSCRIPTION FACTO (EUROFUNG)"/>
    <property type="match status" value="1"/>
</dbReference>
<dbReference type="Gene3D" id="4.10.240.10">
    <property type="entry name" value="Zn(2)-C6 fungal-type DNA-binding domain"/>
    <property type="match status" value="1"/>
</dbReference>
<dbReference type="PANTHER" id="PTHR31944">
    <property type="entry name" value="HEME-RESPONSIVE ZINC FINGER TRANSCRIPTION FACTOR HAP1"/>
    <property type="match status" value="1"/>
</dbReference>
<evidence type="ECO:0000256" key="8">
    <source>
        <dbReference type="SAM" id="MobiDB-lite"/>
    </source>
</evidence>
<evidence type="ECO:0000313" key="10">
    <source>
        <dbReference type="EMBL" id="KAK8223699.1"/>
    </source>
</evidence>
<keyword evidence="3" id="KW-0805">Transcription regulation</keyword>
<reference evidence="10 11" key="1">
    <citation type="submission" date="2024-04" db="EMBL/GenBank/DDBJ databases">
        <title>Phyllosticta paracitricarpa is synonymous to the EU quarantine fungus P. citricarpa based on phylogenomic analyses.</title>
        <authorList>
            <consortium name="Lawrence Berkeley National Laboratory"/>
            <person name="Van Ingen-Buijs V.A."/>
            <person name="Van Westerhoven A.C."/>
            <person name="Haridas S."/>
            <person name="Skiadas P."/>
            <person name="Martin F."/>
            <person name="Groenewald J.Z."/>
            <person name="Crous P.W."/>
            <person name="Seidl M.F."/>
        </authorList>
    </citation>
    <scope>NUCLEOTIDE SEQUENCE [LARGE SCALE GENOMIC DNA]</scope>
    <source>
        <strain evidence="10 11">CBS 123374</strain>
    </source>
</reference>
<dbReference type="PROSITE" id="PS50048">
    <property type="entry name" value="ZN2_CY6_FUNGAL_2"/>
    <property type="match status" value="1"/>
</dbReference>
<keyword evidence="2" id="KW-0862">Zinc</keyword>
<dbReference type="CDD" id="cd00067">
    <property type="entry name" value="GAL4"/>
    <property type="match status" value="1"/>
</dbReference>
<evidence type="ECO:0000256" key="4">
    <source>
        <dbReference type="ARBA" id="ARBA00023125"/>
    </source>
</evidence>
<dbReference type="EMBL" id="JBBWRZ010000013">
    <property type="protein sequence ID" value="KAK8223699.1"/>
    <property type="molecule type" value="Genomic_DNA"/>
</dbReference>
<keyword evidence="7" id="KW-0175">Coiled coil</keyword>
<dbReference type="InterPro" id="IPR007219">
    <property type="entry name" value="XnlR_reg_dom"/>
</dbReference>
<dbReference type="Pfam" id="PF00172">
    <property type="entry name" value="Zn_clus"/>
    <property type="match status" value="1"/>
</dbReference>
<feature type="domain" description="Zn(2)-C6 fungal-type" evidence="9">
    <location>
        <begin position="38"/>
        <end position="70"/>
    </location>
</feature>
<evidence type="ECO:0000313" key="11">
    <source>
        <dbReference type="Proteomes" id="UP001492380"/>
    </source>
</evidence>
<evidence type="ECO:0000256" key="1">
    <source>
        <dbReference type="ARBA" id="ARBA00022723"/>
    </source>
</evidence>
<dbReference type="InterPro" id="IPR036864">
    <property type="entry name" value="Zn2-C6_fun-type_DNA-bd_sf"/>
</dbReference>
<feature type="compositionally biased region" description="Polar residues" evidence="8">
    <location>
        <begin position="95"/>
        <end position="109"/>
    </location>
</feature>
<feature type="coiled-coil region" evidence="7">
    <location>
        <begin position="113"/>
        <end position="140"/>
    </location>
</feature>
<dbReference type="Proteomes" id="UP001492380">
    <property type="component" value="Unassembled WGS sequence"/>
</dbReference>
<dbReference type="InterPro" id="IPR001138">
    <property type="entry name" value="Zn2Cys6_DnaBD"/>
</dbReference>
<accession>A0ABR1Y9S0</accession>
<gene>
    <name evidence="10" type="ORF">HDK90DRAFT_100367</name>
</gene>
<dbReference type="InterPro" id="IPR051430">
    <property type="entry name" value="Fungal_TF_Env_Response"/>
</dbReference>
<dbReference type="SUPFAM" id="SSF57701">
    <property type="entry name" value="Zn2/Cys6 DNA-binding domain"/>
    <property type="match status" value="1"/>
</dbReference>
<keyword evidence="1" id="KW-0479">Metal-binding</keyword>
<keyword evidence="4" id="KW-0238">DNA-binding</keyword>
<evidence type="ECO:0000256" key="6">
    <source>
        <dbReference type="ARBA" id="ARBA00023242"/>
    </source>
</evidence>
<dbReference type="SMART" id="SM00066">
    <property type="entry name" value="GAL4"/>
    <property type="match status" value="1"/>
</dbReference>
<proteinExistence type="predicted"/>
<dbReference type="Pfam" id="PF04082">
    <property type="entry name" value="Fungal_trans"/>
    <property type="match status" value="1"/>
</dbReference>
<feature type="region of interest" description="Disordered" evidence="8">
    <location>
        <begin position="160"/>
        <end position="179"/>
    </location>
</feature>
<feature type="region of interest" description="Disordered" evidence="8">
    <location>
        <begin position="1"/>
        <end position="29"/>
    </location>
</feature>
<comment type="caution">
    <text evidence="10">The sequence shown here is derived from an EMBL/GenBank/DDBJ whole genome shotgun (WGS) entry which is preliminary data.</text>
</comment>
<sequence>MPDDTLDETPISSRRSHTPEERDDAAATVRKRRRIALSCYDCRRRKLRCDREYPACGRCRKGGHAETCSYDSRAQPTGPRDAQALSAGSEDDHTLSPSNSNPVNRTLSDGHRAQNSAELLAFQRQKISELESRLAQLEGKANQPTAAFGDPVQHAGDELLWPSGTHGRRKPAGTTTTEESETMLLRGKAFKTAYFGRSNITSVIITHFPGLRPFMQATFKDHPNLMQTRPDMKALRERWKKNKQSMANVPDLAPLLPPKNVVDELLRVYFQTLETTFRILHAPTFWEEYSRFWTEPTKRREGFIATILAVLATVITAHFSPPTTYRGDRSMQFETASEWVTNVEEWLKHQSQKHTDISHFQIRVLLLCARCVNSIKWKEIWPISRNLVTFALSTGLHRDPAWLVKETTVYDQEMRRRLWATIVELELQCSIYRGMPSSTQGLFVDAVPPMNLNDEDMDATARKAPPTAWPSQEYTSTSYLHIASRSFGLRTRINNALNNSARPLSYEDTMTFAKQIVEELGKIPPWTGREGASLPRMLLDIQLRQYLVLLHEPFARKAGTESRYTYSRTACFDAAASVIEQHHQIMTSGIKTILLPFWNDIARSAISIIHSAFMSGLAQDYRFFQDHRYAIAELVEKALQIIEEKTVRTGAGFGHLGHISAAYDLLITKFAPEEKDKVVKHNVERVLRLHNMMVQNQEPLPPQHQEHPERTQSVMPIQPGPNYQHQHPPGMPGVPLQFQDPTHAAGPPVIGFPDIQGWSLDDIWGFGPIEL</sequence>
<protein>
    <recommendedName>
        <fullName evidence="9">Zn(2)-C6 fungal-type domain-containing protein</fullName>
    </recommendedName>
</protein>
<evidence type="ECO:0000256" key="7">
    <source>
        <dbReference type="SAM" id="Coils"/>
    </source>
</evidence>
<feature type="region of interest" description="Disordered" evidence="8">
    <location>
        <begin position="62"/>
        <end position="109"/>
    </location>
</feature>
<keyword evidence="5" id="KW-0804">Transcription</keyword>
<name>A0ABR1Y9S0_9PEZI</name>
<evidence type="ECO:0000256" key="3">
    <source>
        <dbReference type="ARBA" id="ARBA00023015"/>
    </source>
</evidence>
<dbReference type="PROSITE" id="PS00463">
    <property type="entry name" value="ZN2_CY6_FUNGAL_1"/>
    <property type="match status" value="1"/>
</dbReference>
<dbReference type="CDD" id="cd12148">
    <property type="entry name" value="fungal_TF_MHR"/>
    <property type="match status" value="1"/>
</dbReference>
<keyword evidence="11" id="KW-1185">Reference proteome</keyword>
<organism evidence="10 11">
    <name type="scientific">Phyllosticta capitalensis</name>
    <dbReference type="NCBI Taxonomy" id="121624"/>
    <lineage>
        <taxon>Eukaryota</taxon>
        <taxon>Fungi</taxon>
        <taxon>Dikarya</taxon>
        <taxon>Ascomycota</taxon>
        <taxon>Pezizomycotina</taxon>
        <taxon>Dothideomycetes</taxon>
        <taxon>Dothideomycetes incertae sedis</taxon>
        <taxon>Botryosphaeriales</taxon>
        <taxon>Phyllostictaceae</taxon>
        <taxon>Phyllosticta</taxon>
    </lineage>
</organism>
<keyword evidence="6" id="KW-0539">Nucleus</keyword>
<evidence type="ECO:0000256" key="5">
    <source>
        <dbReference type="ARBA" id="ARBA00023163"/>
    </source>
</evidence>